<dbReference type="EC" id="1.14.99.50" evidence="3"/>
<protein>
    <submittedName>
        <fullName evidence="3">Hercynine oxygenase</fullName>
        <ecNumber evidence="3">1.14.99.50</ecNumber>
    </submittedName>
</protein>
<dbReference type="InterPro" id="IPR051043">
    <property type="entry name" value="Sulfatase_Mod_Factor_Kinase"/>
</dbReference>
<dbReference type="Pfam" id="PF00069">
    <property type="entry name" value="Pkinase"/>
    <property type="match status" value="1"/>
</dbReference>
<dbReference type="Gene3D" id="3.90.1580.10">
    <property type="entry name" value="paralog of FGE (formylglycine-generating enzyme)"/>
    <property type="match status" value="1"/>
</dbReference>
<name>A0ABQ0CAK2_9PROT</name>
<keyword evidence="1" id="KW-0067">ATP-binding</keyword>
<dbReference type="EMBL" id="BAAFGK010000004">
    <property type="protein sequence ID" value="GAB0057919.1"/>
    <property type="molecule type" value="Genomic_DNA"/>
</dbReference>
<reference evidence="3 4" key="1">
    <citation type="submission" date="2024-09" db="EMBL/GenBank/DDBJ databases">
        <title>Draft genome sequence of Candidatus Magnetaquicoccaceae bacterium FCR-1.</title>
        <authorList>
            <person name="Shimoshige H."/>
            <person name="Shimamura S."/>
            <person name="Taoka A."/>
            <person name="Kobayashi H."/>
            <person name="Maekawa T."/>
        </authorList>
    </citation>
    <scope>NUCLEOTIDE SEQUENCE [LARGE SCALE GENOMIC DNA]</scope>
    <source>
        <strain evidence="3 4">FCR-1</strain>
    </source>
</reference>
<dbReference type="InterPro" id="IPR016187">
    <property type="entry name" value="CTDL_fold"/>
</dbReference>
<keyword evidence="4" id="KW-1185">Reference proteome</keyword>
<dbReference type="PANTHER" id="PTHR23150">
    <property type="entry name" value="SULFATASE MODIFYING FACTOR 1, 2"/>
    <property type="match status" value="1"/>
</dbReference>
<gene>
    <name evidence="3" type="primary">egtB_7</name>
    <name evidence="3" type="ORF">SIID45300_02253</name>
</gene>
<dbReference type="RefSeq" id="WP_420905605.1">
    <property type="nucleotide sequence ID" value="NZ_BAAFGK010000004.1"/>
</dbReference>
<dbReference type="PANTHER" id="PTHR23150:SF19">
    <property type="entry name" value="FORMYLGLYCINE-GENERATING ENZYME"/>
    <property type="match status" value="1"/>
</dbReference>
<dbReference type="Pfam" id="PF03781">
    <property type="entry name" value="FGE-sulfatase"/>
    <property type="match status" value="1"/>
</dbReference>
<accession>A0ABQ0CAK2</accession>
<evidence type="ECO:0000256" key="1">
    <source>
        <dbReference type="PROSITE-ProRule" id="PRU10141"/>
    </source>
</evidence>
<dbReference type="SUPFAM" id="SSF56112">
    <property type="entry name" value="Protein kinase-like (PK-like)"/>
    <property type="match status" value="1"/>
</dbReference>
<dbReference type="InterPro" id="IPR005532">
    <property type="entry name" value="SUMF_dom"/>
</dbReference>
<dbReference type="PROSITE" id="PS00107">
    <property type="entry name" value="PROTEIN_KINASE_ATP"/>
    <property type="match status" value="1"/>
</dbReference>
<comment type="caution">
    <text evidence="3">The sequence shown here is derived from an EMBL/GenBank/DDBJ whole genome shotgun (WGS) entry which is preliminary data.</text>
</comment>
<dbReference type="InterPro" id="IPR011009">
    <property type="entry name" value="Kinase-like_dom_sf"/>
</dbReference>
<sequence length="567" mass="64853">MINEETARKILKNCWPKYRLEALIGFGGFGVVYRVRSEELERAVKFVELSVKRDKRARDTSVGELMQREWNTLRERYNSLRGDELVVVHDFSTDQAQTTADGRMASGYGAILMDYWPTDLERYLEDHPRLPGERKRQIVLRLAELLDGLYSRRHSFYPDLKPTNILMREDGPTNAPSMVIGDIGGLKNIHSIDSSTFESTQEYRAPEVVPGKPFPGETAGLRATLWSFGMMAFLVLQGRLPHAGASDLPEAIRDHGLDWEREAIEGLGRVVEAVDRCLQYDPIQRPEDFAQLLQLLQGRPAVPTAMPLVAHRPTEHLPYPVFPLQLAPIPQSPRLGDAWRCPVTGMVFLWIPAGVFMMGGDKDENEKPQHEVELDGFWMGKYPVTQGEWMKVMLSNPSDEYKDNYPVTNVSWNDAQNYIQRLNHWVDGKYRLPTEAEWEYACRAGSDQDYCFGNDSIIFPKLRSYALYSSILLPVYNLAVGGKKSNSWGLHDMHGNVLEWCQDWYENNYYSCSPRKNPLGPKEGFFRVSRGGAFPHPPEWLRSAKRFEDAPGYYCSLLGFRLARTFP</sequence>
<dbReference type="GO" id="GO:0044875">
    <property type="term" value="F:gamma-glutamyl hercynylcysteine sulfoxide synthase activity"/>
    <property type="evidence" value="ECO:0007669"/>
    <property type="project" value="UniProtKB-EC"/>
</dbReference>
<proteinExistence type="predicted"/>
<dbReference type="InterPro" id="IPR042095">
    <property type="entry name" value="SUMF_sf"/>
</dbReference>
<evidence type="ECO:0000313" key="3">
    <source>
        <dbReference type="EMBL" id="GAB0057919.1"/>
    </source>
</evidence>
<dbReference type="InterPro" id="IPR000719">
    <property type="entry name" value="Prot_kinase_dom"/>
</dbReference>
<keyword evidence="1" id="KW-0547">Nucleotide-binding</keyword>
<feature type="domain" description="Protein kinase" evidence="2">
    <location>
        <begin position="18"/>
        <end position="302"/>
    </location>
</feature>
<dbReference type="PROSITE" id="PS50011">
    <property type="entry name" value="PROTEIN_KINASE_DOM"/>
    <property type="match status" value="1"/>
</dbReference>
<dbReference type="Proteomes" id="UP001628193">
    <property type="component" value="Unassembled WGS sequence"/>
</dbReference>
<feature type="binding site" evidence="1">
    <location>
        <position position="45"/>
    </location>
    <ligand>
        <name>ATP</name>
        <dbReference type="ChEBI" id="CHEBI:30616"/>
    </ligand>
</feature>
<dbReference type="InterPro" id="IPR017441">
    <property type="entry name" value="Protein_kinase_ATP_BS"/>
</dbReference>
<dbReference type="SUPFAM" id="SSF56436">
    <property type="entry name" value="C-type lectin-like"/>
    <property type="match status" value="1"/>
</dbReference>
<dbReference type="Gene3D" id="1.10.510.10">
    <property type="entry name" value="Transferase(Phosphotransferase) domain 1"/>
    <property type="match status" value="1"/>
</dbReference>
<keyword evidence="3" id="KW-0560">Oxidoreductase</keyword>
<evidence type="ECO:0000259" key="2">
    <source>
        <dbReference type="PROSITE" id="PS50011"/>
    </source>
</evidence>
<dbReference type="SMART" id="SM00220">
    <property type="entry name" value="S_TKc"/>
    <property type="match status" value="1"/>
</dbReference>
<organism evidence="3 4">
    <name type="scientific">Candidatus Magnetaquiglobus chichijimensis</name>
    <dbReference type="NCBI Taxonomy" id="3141448"/>
    <lineage>
        <taxon>Bacteria</taxon>
        <taxon>Pseudomonadati</taxon>
        <taxon>Pseudomonadota</taxon>
        <taxon>Magnetococcia</taxon>
        <taxon>Magnetococcales</taxon>
        <taxon>Candidatus Magnetaquicoccaceae</taxon>
        <taxon>Candidatus Magnetaquiglobus</taxon>
    </lineage>
</organism>
<dbReference type="Gene3D" id="3.30.200.20">
    <property type="entry name" value="Phosphorylase Kinase, domain 1"/>
    <property type="match status" value="1"/>
</dbReference>
<evidence type="ECO:0000313" key="4">
    <source>
        <dbReference type="Proteomes" id="UP001628193"/>
    </source>
</evidence>